<feature type="domain" description="Alpha-L-rhamnosidase concanavalin-like" evidence="4">
    <location>
        <begin position="195"/>
        <end position="281"/>
    </location>
</feature>
<dbReference type="InterPro" id="IPR008902">
    <property type="entry name" value="Rhamnosid_concanavalin"/>
</dbReference>
<feature type="domain" description="Alpha-L-rhamnosidase C-terminal" evidence="7">
    <location>
        <begin position="647"/>
        <end position="707"/>
    </location>
</feature>
<evidence type="ECO:0000313" key="9">
    <source>
        <dbReference type="Proteomes" id="UP000540989"/>
    </source>
</evidence>
<dbReference type="Gene3D" id="1.50.10.10">
    <property type="match status" value="1"/>
</dbReference>
<protein>
    <recommendedName>
        <fullName evidence="2">alpha-L-rhamnosidase</fullName>
        <ecNumber evidence="2">3.2.1.40</ecNumber>
    </recommendedName>
</protein>
<dbReference type="EC" id="3.2.1.40" evidence="2"/>
<sequence length="745" mass="82135">MPLFRDNFVVRKAVSKATLRISGLGQYEAHINTHNVTDAVLTPGWTDYRKRVLYDTYDVSDLLVQGKNAIGVLLGSGMYDVRETKGRYTKFTGSFGPLKLIAQLDVRYVDGTEETIGTDANWRTTPGPITFSSAYGGEDYDARLEQPGWDGPAFDAAAWGHSELSESPGGILVPETIPPVKPMERFDPVATTHPAPNVTVYDLGQNFSGWPEIEVSGESGTRVKMIAGELLDSHGFVTQHSVNASPDDENAFNYVLRGQGLEHWHPRFSYWGFRYVQVDGPESVIRRLDGQFLHDAVGVTGSFKTSDELLNRIHRLINMAMLSNMVSVLTDCPHREKLGWLEQTHLAGASLMYNYDLSALYAKMADDMQDAQLPSGLVPDIAPEFPVFDGAFRDSPEWGIADILSTWTAYQFYGDRDPLRKHYDSMARYMSYLRGKSQNHIIAYGLGDWYDIGPGEPGPSKLTAKGVTATAVYYQALTEMARITVLSGHDEDAQGYEQEAAQVRSAFNQQYFHSDTNQYDTGSQTANAMPLVVGLVPEDRRAAVLANLVNDIRAHSNHVTAGDVGYHYVVRALTDGNRSDVLYDMLNRTDKPSYGDQLAHGATTLTEAWDANPNSSQNHFMLGHAEEWFYRGLAGIDFDLDRAAETQIIVHPAVVGDIREVEATFESEVGEIKSGWSLAGDEIRMTVLIPKGAMATIVLPLGFDRDIQVNGVPVQTAKAIRELKTLAGAASCVVSGGSFVFSARR</sequence>
<dbReference type="GO" id="GO:0005975">
    <property type="term" value="P:carbohydrate metabolic process"/>
    <property type="evidence" value="ECO:0007669"/>
    <property type="project" value="InterPro"/>
</dbReference>
<dbReference type="Gene3D" id="2.60.120.260">
    <property type="entry name" value="Galactose-binding domain-like"/>
    <property type="match status" value="2"/>
</dbReference>
<dbReference type="Gene3D" id="2.60.420.10">
    <property type="entry name" value="Maltose phosphorylase, domain 3"/>
    <property type="match status" value="1"/>
</dbReference>
<comment type="caution">
    <text evidence="8">The sequence shown here is derived from an EMBL/GenBank/DDBJ whole genome shotgun (WGS) entry which is preliminary data.</text>
</comment>
<name>A0A7W7ZF93_9BACT</name>
<dbReference type="InterPro" id="IPR012341">
    <property type="entry name" value="6hp_glycosidase-like_sf"/>
</dbReference>
<evidence type="ECO:0000259" key="4">
    <source>
        <dbReference type="Pfam" id="PF05592"/>
    </source>
</evidence>
<dbReference type="PANTHER" id="PTHR33307">
    <property type="entry name" value="ALPHA-RHAMNOSIDASE (EUROFUNG)"/>
    <property type="match status" value="1"/>
</dbReference>
<dbReference type="InterPro" id="IPR008928">
    <property type="entry name" value="6-hairpin_glycosidase_sf"/>
</dbReference>
<dbReference type="Pfam" id="PF17390">
    <property type="entry name" value="Bac_rhamnosid_C"/>
    <property type="match status" value="1"/>
</dbReference>
<dbReference type="InterPro" id="IPR035396">
    <property type="entry name" value="Bac_rhamnosid6H"/>
</dbReference>
<dbReference type="PIRSF" id="PIRSF010631">
    <property type="entry name" value="A-rhamnsds"/>
    <property type="match status" value="1"/>
</dbReference>
<gene>
    <name evidence="8" type="ORF">HDF16_003538</name>
</gene>
<dbReference type="SUPFAM" id="SSF48208">
    <property type="entry name" value="Six-hairpin glycosidases"/>
    <property type="match status" value="1"/>
</dbReference>
<evidence type="ECO:0000256" key="3">
    <source>
        <dbReference type="ARBA" id="ARBA00022801"/>
    </source>
</evidence>
<proteinExistence type="predicted"/>
<dbReference type="InterPro" id="IPR035398">
    <property type="entry name" value="Bac_rhamnosid_C"/>
</dbReference>
<keyword evidence="9" id="KW-1185">Reference proteome</keyword>
<accession>A0A7W7ZF93</accession>
<evidence type="ECO:0000313" key="8">
    <source>
        <dbReference type="EMBL" id="MBB5058824.1"/>
    </source>
</evidence>
<dbReference type="EMBL" id="JACHIP010000004">
    <property type="protein sequence ID" value="MBB5058824.1"/>
    <property type="molecule type" value="Genomic_DNA"/>
</dbReference>
<dbReference type="GO" id="GO:0030596">
    <property type="term" value="F:alpha-L-rhamnosidase activity"/>
    <property type="evidence" value="ECO:0007669"/>
    <property type="project" value="UniProtKB-EC"/>
</dbReference>
<dbReference type="Proteomes" id="UP000540989">
    <property type="component" value="Unassembled WGS sequence"/>
</dbReference>
<evidence type="ECO:0000259" key="5">
    <source>
        <dbReference type="Pfam" id="PF08531"/>
    </source>
</evidence>
<reference evidence="8 9" key="1">
    <citation type="submission" date="2020-08" db="EMBL/GenBank/DDBJ databases">
        <title>Genomic Encyclopedia of Type Strains, Phase IV (KMG-V): Genome sequencing to study the core and pangenomes of soil and plant-associated prokaryotes.</title>
        <authorList>
            <person name="Whitman W."/>
        </authorList>
    </citation>
    <scope>NUCLEOTIDE SEQUENCE [LARGE SCALE GENOMIC DNA]</scope>
    <source>
        <strain evidence="8 9">M8UP14</strain>
    </source>
</reference>
<evidence type="ECO:0000259" key="7">
    <source>
        <dbReference type="Pfam" id="PF17390"/>
    </source>
</evidence>
<dbReference type="InterPro" id="IPR013737">
    <property type="entry name" value="Bac_rhamnosid_N"/>
</dbReference>
<evidence type="ECO:0000256" key="1">
    <source>
        <dbReference type="ARBA" id="ARBA00001445"/>
    </source>
</evidence>
<evidence type="ECO:0000256" key="2">
    <source>
        <dbReference type="ARBA" id="ARBA00012652"/>
    </source>
</evidence>
<organism evidence="8 9">
    <name type="scientific">Granulicella aggregans</name>
    <dbReference type="NCBI Taxonomy" id="474949"/>
    <lineage>
        <taxon>Bacteria</taxon>
        <taxon>Pseudomonadati</taxon>
        <taxon>Acidobacteriota</taxon>
        <taxon>Terriglobia</taxon>
        <taxon>Terriglobales</taxon>
        <taxon>Acidobacteriaceae</taxon>
        <taxon>Granulicella</taxon>
    </lineage>
</organism>
<keyword evidence="3" id="KW-0378">Hydrolase</keyword>
<evidence type="ECO:0000259" key="6">
    <source>
        <dbReference type="Pfam" id="PF17389"/>
    </source>
</evidence>
<dbReference type="PANTHER" id="PTHR33307:SF11">
    <property type="entry name" value="ALPHA-L-RHAMNOSIDASE"/>
    <property type="match status" value="1"/>
</dbReference>
<feature type="domain" description="Alpha-L-rhamnosidase six-hairpin glycosidase" evidence="6">
    <location>
        <begin position="300"/>
        <end position="632"/>
    </location>
</feature>
<dbReference type="Pfam" id="PF05592">
    <property type="entry name" value="Bac_rhamnosid"/>
    <property type="match status" value="1"/>
</dbReference>
<dbReference type="AlphaFoldDB" id="A0A7W7ZF93"/>
<dbReference type="Pfam" id="PF08531">
    <property type="entry name" value="Bac_rhamnosid_N"/>
    <property type="match status" value="1"/>
</dbReference>
<feature type="domain" description="Bacterial alpha-L-rhamnosidase N-terminal" evidence="5">
    <location>
        <begin position="12"/>
        <end position="183"/>
    </location>
</feature>
<dbReference type="RefSeq" id="WP_184219086.1">
    <property type="nucleotide sequence ID" value="NZ_JACHIP010000004.1"/>
</dbReference>
<dbReference type="Pfam" id="PF17389">
    <property type="entry name" value="Bac_rhamnosid6H"/>
    <property type="match status" value="1"/>
</dbReference>
<dbReference type="InterPro" id="IPR016007">
    <property type="entry name" value="Alpha_rhamnosid"/>
</dbReference>
<comment type="catalytic activity">
    <reaction evidence="1">
        <text>Hydrolysis of terminal non-reducing alpha-L-rhamnose residues in alpha-L-rhamnosides.</text>
        <dbReference type="EC" id="3.2.1.40"/>
    </reaction>
</comment>